<gene>
    <name evidence="1" type="ORF">DESPIG_00745</name>
</gene>
<dbReference type="RefSeq" id="WP_006004875.1">
    <property type="nucleotide sequence ID" value="NZ_DS996354.1"/>
</dbReference>
<dbReference type="Pfam" id="PF04985">
    <property type="entry name" value="Phage_tube"/>
    <property type="match status" value="1"/>
</dbReference>
<organism evidence="1 2">
    <name type="scientific">Desulfovibrio piger ATCC 29098</name>
    <dbReference type="NCBI Taxonomy" id="411464"/>
    <lineage>
        <taxon>Bacteria</taxon>
        <taxon>Pseudomonadati</taxon>
        <taxon>Thermodesulfobacteriota</taxon>
        <taxon>Desulfovibrionia</taxon>
        <taxon>Desulfovibrionales</taxon>
        <taxon>Desulfovibrionaceae</taxon>
        <taxon>Desulfovibrio</taxon>
    </lineage>
</organism>
<protein>
    <submittedName>
        <fullName evidence="1">Putative phage major tail tube protein</fullName>
    </submittedName>
</protein>
<reference evidence="1 2" key="2">
    <citation type="submission" date="2008-10" db="EMBL/GenBank/DDBJ databases">
        <authorList>
            <person name="Fulton L."/>
            <person name="Clifton S."/>
            <person name="Fulton B."/>
            <person name="Xu J."/>
            <person name="Minx P."/>
            <person name="Pepin K.H."/>
            <person name="Johnson M."/>
            <person name="Bhonagiri V."/>
            <person name="Nash W.E."/>
            <person name="Mardis E.R."/>
            <person name="Wilson R.K."/>
        </authorList>
    </citation>
    <scope>NUCLEOTIDE SEQUENCE [LARGE SCALE GENOMIC DNA]</scope>
    <source>
        <strain evidence="1 2">ATCC 29098</strain>
    </source>
</reference>
<dbReference type="EMBL" id="ABXU01000024">
    <property type="protein sequence ID" value="EEB34360.1"/>
    <property type="molecule type" value="Genomic_DNA"/>
</dbReference>
<accession>B6WRQ4</accession>
<dbReference type="AlphaFoldDB" id="B6WRQ4"/>
<dbReference type="eggNOG" id="COG3498">
    <property type="taxonomic scope" value="Bacteria"/>
</dbReference>
<dbReference type="InterPro" id="IPR006498">
    <property type="entry name" value="Tail_tube"/>
</dbReference>
<comment type="caution">
    <text evidence="1">The sequence shown here is derived from an EMBL/GenBank/DDBJ whole genome shotgun (WGS) entry which is preliminary data.</text>
</comment>
<name>B6WRQ4_9BACT</name>
<evidence type="ECO:0000313" key="1">
    <source>
        <dbReference type="EMBL" id="EEB34360.1"/>
    </source>
</evidence>
<evidence type="ECO:0000313" key="2">
    <source>
        <dbReference type="Proteomes" id="UP000003676"/>
    </source>
</evidence>
<dbReference type="OrthoDB" id="9814992at2"/>
<sequence>MSSIPTPSTRCSVKEAYRGKYLPEQTISFRVYYDGTDQIGVATIDLPELSYMTESLSGAGIAGEIDSPTLGMTESMTLKMSFNSVYPEIYNMLDWTRSNLFECYAAVQMSDPATSMRTSVPLRVNVVGRAKSFPLGSLEPGKKQGNEQELEVTRLEVLLDGEEKLLVDKLNFIHRVDGTDLLATVRAQMGLNV</sequence>
<dbReference type="HOGENOM" id="CLU_130297_0_0_7"/>
<reference evidence="1 2" key="1">
    <citation type="submission" date="2008-10" db="EMBL/GenBank/DDBJ databases">
        <title>Draft genome sequence of Desulvovibrio piger (ATCC 29098).</title>
        <authorList>
            <person name="Sudarsanam P."/>
            <person name="Ley R."/>
            <person name="Guruge J."/>
            <person name="Turnbaugh P.J."/>
            <person name="Mahowald M."/>
            <person name="Liep D."/>
            <person name="Gordon J."/>
        </authorList>
    </citation>
    <scope>NUCLEOTIDE SEQUENCE [LARGE SCALE GENOMIC DNA]</scope>
    <source>
        <strain evidence="1 2">ATCC 29098</strain>
    </source>
</reference>
<proteinExistence type="predicted"/>
<dbReference type="Proteomes" id="UP000003676">
    <property type="component" value="Unassembled WGS sequence"/>
</dbReference>